<evidence type="ECO:0000313" key="4">
    <source>
        <dbReference type="Proteomes" id="UP000738349"/>
    </source>
</evidence>
<feature type="region of interest" description="Disordered" evidence="2">
    <location>
        <begin position="1"/>
        <end position="29"/>
    </location>
</feature>
<accession>A0A9P9JKW7</accession>
<comment type="caution">
    <text evidence="3">The sequence shown here is derived from an EMBL/GenBank/DDBJ whole genome shotgun (WGS) entry which is preliminary data.</text>
</comment>
<reference evidence="3" key="1">
    <citation type="journal article" date="2021" name="Nat. Commun.">
        <title>Genetic determinants of endophytism in the Arabidopsis root mycobiome.</title>
        <authorList>
            <person name="Mesny F."/>
            <person name="Miyauchi S."/>
            <person name="Thiergart T."/>
            <person name="Pickel B."/>
            <person name="Atanasova L."/>
            <person name="Karlsson M."/>
            <person name="Huettel B."/>
            <person name="Barry K.W."/>
            <person name="Haridas S."/>
            <person name="Chen C."/>
            <person name="Bauer D."/>
            <person name="Andreopoulos W."/>
            <person name="Pangilinan J."/>
            <person name="LaButti K."/>
            <person name="Riley R."/>
            <person name="Lipzen A."/>
            <person name="Clum A."/>
            <person name="Drula E."/>
            <person name="Henrissat B."/>
            <person name="Kohler A."/>
            <person name="Grigoriev I.V."/>
            <person name="Martin F.M."/>
            <person name="Hacquard S."/>
        </authorList>
    </citation>
    <scope>NUCLEOTIDE SEQUENCE</scope>
    <source>
        <strain evidence="3">MPI-CAGE-AT-0147</strain>
    </source>
</reference>
<evidence type="ECO:0000313" key="3">
    <source>
        <dbReference type="EMBL" id="KAH7169896.1"/>
    </source>
</evidence>
<feature type="coiled-coil region" evidence="1">
    <location>
        <begin position="386"/>
        <end position="417"/>
    </location>
</feature>
<dbReference type="Proteomes" id="UP000738349">
    <property type="component" value="Unassembled WGS sequence"/>
</dbReference>
<gene>
    <name evidence="3" type="ORF">EDB81DRAFT_774053</name>
</gene>
<evidence type="ECO:0000256" key="1">
    <source>
        <dbReference type="SAM" id="Coils"/>
    </source>
</evidence>
<protein>
    <submittedName>
        <fullName evidence="3">Uncharacterized protein</fullName>
    </submittedName>
</protein>
<dbReference type="AlphaFoldDB" id="A0A9P9JKW7"/>
<keyword evidence="4" id="KW-1185">Reference proteome</keyword>
<dbReference type="OrthoDB" id="5235440at2759"/>
<keyword evidence="1" id="KW-0175">Coiled coil</keyword>
<sequence length="466" mass="54116">MASTMWTYHRPRAMQNPSTASQQGKTRSDSTSSAVACNYLALSPFSAISPYLITCPPWGNPDVADCERYRKEYPEDNARYFGPPGCEDLPDNMEVLIRNELEAIFYEETASYLRQGEPFRLGWRGDGRMTTFNGRRLVKTVFKKRRNAGELFEYLNKEIMIYFQGDSGDGGQDDGLGRYIYREWLRLHGGRPPFQRHRFFAKPICFGERGPQLLQDFSEFHQSLYDGISTELDVLVDFYPARPQPRARVKPKSITHKRPIFGPRPSKRIQSWRDHGFVLGHLFQALYMVVDDQVRTGNEEKYRAKLPHEDGLLYTHERCEYNLSQCTVLLVKTGNEAHLHSPISFQSLFDAGLVLDVNRQDYKGAAEDVVVRVKVDVAVRFVWDVLREEQKALENLRQAAQALVEEQEELCRKWVEKVMEHARGVGIEENGYTWVAVRRARARLNGEAFKYCQVHPWWESVKNWEW</sequence>
<feature type="compositionally biased region" description="Polar residues" evidence="2">
    <location>
        <begin position="15"/>
        <end position="29"/>
    </location>
</feature>
<dbReference type="EMBL" id="JAGMUV010000002">
    <property type="protein sequence ID" value="KAH7169896.1"/>
    <property type="molecule type" value="Genomic_DNA"/>
</dbReference>
<proteinExistence type="predicted"/>
<evidence type="ECO:0000256" key="2">
    <source>
        <dbReference type="SAM" id="MobiDB-lite"/>
    </source>
</evidence>
<name>A0A9P9JKW7_9HYPO</name>
<organism evidence="3 4">
    <name type="scientific">Dactylonectria macrodidyma</name>
    <dbReference type="NCBI Taxonomy" id="307937"/>
    <lineage>
        <taxon>Eukaryota</taxon>
        <taxon>Fungi</taxon>
        <taxon>Dikarya</taxon>
        <taxon>Ascomycota</taxon>
        <taxon>Pezizomycotina</taxon>
        <taxon>Sordariomycetes</taxon>
        <taxon>Hypocreomycetidae</taxon>
        <taxon>Hypocreales</taxon>
        <taxon>Nectriaceae</taxon>
        <taxon>Dactylonectria</taxon>
    </lineage>
</organism>